<sequence length="450" mass="53092">MELPLIKDHMKYSFILILFLLSKLYAQDVIHVKYDLNDTRSLIEKPIKTELYSTSKESIFLINDKILDKNTLFINNASQIVGDTIDYVFEIFKDFNKNKIFSEAHFINLQNKIQVDDIDSFVWKKINESKYILGYLCKKAITEFRGREYEVFYCPEIESKDGPFKFSGLPGLILSVVEKNKRIEFVATSIDFNTQKSITSNLDIANAMSWNELLGRSKLRFWNNQVDLKNPVFYHSDEIEIYDLNIEPYIEIVYDVYSEFTYKENEKYHKEKTLNSNFMLSCNFSESNYKYLERINNNQSLTEFGRIKSSGTFYKNLLDSVYLNEMEIEGKRIIIKDNFQPINWEIHERYDDLLGFKIQKATIDMQEYSVEAWFTNMIKISNGPDKLYGLPGIILKSITRHKTSDQIDYVIANNVKLKNEVFKPDIPIKNKRTEILNEVQLAEFLKTIQW</sequence>
<protein>
    <submittedName>
        <fullName evidence="1">GLPGLI family protein</fullName>
    </submittedName>
</protein>
<dbReference type="EMBL" id="JANCMU010000001">
    <property type="protein sequence ID" value="MDG4945202.1"/>
    <property type="molecule type" value="Genomic_DNA"/>
</dbReference>
<proteinExistence type="predicted"/>
<dbReference type="Proteomes" id="UP001152599">
    <property type="component" value="Unassembled WGS sequence"/>
</dbReference>
<dbReference type="AlphaFoldDB" id="A0A9X4MX84"/>
<evidence type="ECO:0000313" key="2">
    <source>
        <dbReference type="Proteomes" id="UP001152599"/>
    </source>
</evidence>
<dbReference type="NCBIfam" id="TIGR01200">
    <property type="entry name" value="GLPGLI"/>
    <property type="match status" value="2"/>
</dbReference>
<dbReference type="Pfam" id="PF09697">
    <property type="entry name" value="Porph_ging"/>
    <property type="match status" value="1"/>
</dbReference>
<name>A0A9X4MX84_9FLAO</name>
<reference evidence="1" key="1">
    <citation type="submission" date="2022-07" db="EMBL/GenBank/DDBJ databases">
        <title>Description and genome-wide analysis of Profundicola chukchiensis gen. nov., sp. nov., marine bacteria isolated from bottom sediments of the Chukchi Sea.</title>
        <authorList>
            <person name="Romanenko L."/>
            <person name="Otstavnykh N."/>
            <person name="Kurilenko V."/>
            <person name="Eremeev V."/>
            <person name="Velansky P."/>
            <person name="Mikhailov V."/>
            <person name="Isaeva M."/>
        </authorList>
    </citation>
    <scope>NUCLEOTIDE SEQUENCE</scope>
    <source>
        <strain evidence="1">KMM 9713</strain>
    </source>
</reference>
<evidence type="ECO:0000313" key="1">
    <source>
        <dbReference type="EMBL" id="MDG4945202.1"/>
    </source>
</evidence>
<gene>
    <name evidence="1" type="ORF">NMK71_02145</name>
</gene>
<dbReference type="Pfam" id="PF22252">
    <property type="entry name" value="PNGase_F-II_N"/>
    <property type="match status" value="1"/>
</dbReference>
<dbReference type="InterPro" id="IPR005901">
    <property type="entry name" value="GLPGLI"/>
</dbReference>
<comment type="caution">
    <text evidence="1">The sequence shown here is derived from an EMBL/GenBank/DDBJ whole genome shotgun (WGS) entry which is preliminary data.</text>
</comment>
<organism evidence="1 2">
    <name type="scientific">Profundicola chukchiensis</name>
    <dbReference type="NCBI Taxonomy" id="2961959"/>
    <lineage>
        <taxon>Bacteria</taxon>
        <taxon>Pseudomonadati</taxon>
        <taxon>Bacteroidota</taxon>
        <taxon>Flavobacteriia</taxon>
        <taxon>Flavobacteriales</taxon>
        <taxon>Weeksellaceae</taxon>
        <taxon>Profundicola</taxon>
    </lineage>
</organism>
<accession>A0A9X4MX84</accession>
<keyword evidence="2" id="KW-1185">Reference proteome</keyword>
<dbReference type="RefSeq" id="WP_304416660.1">
    <property type="nucleotide sequence ID" value="NZ_JANAIE010000003.1"/>
</dbReference>